<dbReference type="InterPro" id="IPR036890">
    <property type="entry name" value="HATPase_C_sf"/>
</dbReference>
<dbReference type="InterPro" id="IPR001789">
    <property type="entry name" value="Sig_transdc_resp-reg_receiver"/>
</dbReference>
<evidence type="ECO:0000256" key="5">
    <source>
        <dbReference type="ARBA" id="ARBA00022777"/>
    </source>
</evidence>
<dbReference type="Pfam" id="PF00512">
    <property type="entry name" value="HisKA"/>
    <property type="match status" value="1"/>
</dbReference>
<keyword evidence="8" id="KW-0175">Coiled coil</keyword>
<keyword evidence="5" id="KW-0418">Kinase</keyword>
<dbReference type="PANTHER" id="PTHR43304">
    <property type="entry name" value="PHYTOCHROME-LIKE PROTEIN CPH1"/>
    <property type="match status" value="1"/>
</dbReference>
<accession>A0AAU8JM83</accession>
<dbReference type="Gene3D" id="3.30.565.10">
    <property type="entry name" value="Histidine kinase-like ATPase, C-terminal domain"/>
    <property type="match status" value="1"/>
</dbReference>
<evidence type="ECO:0000256" key="2">
    <source>
        <dbReference type="ARBA" id="ARBA00012438"/>
    </source>
</evidence>
<evidence type="ECO:0000259" key="9">
    <source>
        <dbReference type="PROSITE" id="PS50109"/>
    </source>
</evidence>
<dbReference type="SMART" id="SM00387">
    <property type="entry name" value="HATPase_c"/>
    <property type="match status" value="1"/>
</dbReference>
<dbReference type="GO" id="GO:0000155">
    <property type="term" value="F:phosphorelay sensor kinase activity"/>
    <property type="evidence" value="ECO:0007669"/>
    <property type="project" value="InterPro"/>
</dbReference>
<dbReference type="Gene3D" id="1.10.287.130">
    <property type="match status" value="1"/>
</dbReference>
<dbReference type="CDD" id="cd19920">
    <property type="entry name" value="REC_PA4781-like"/>
    <property type="match status" value="1"/>
</dbReference>
<organism evidence="11">
    <name type="scientific">Planktothricoides raciborskii GIHE-MW2</name>
    <dbReference type="NCBI Taxonomy" id="2792601"/>
    <lineage>
        <taxon>Bacteria</taxon>
        <taxon>Bacillati</taxon>
        <taxon>Cyanobacteriota</taxon>
        <taxon>Cyanophyceae</taxon>
        <taxon>Oscillatoriophycideae</taxon>
        <taxon>Oscillatoriales</taxon>
        <taxon>Oscillatoriaceae</taxon>
        <taxon>Planktothricoides</taxon>
    </lineage>
</organism>
<dbReference type="Pfam" id="PF02518">
    <property type="entry name" value="HATPase_c"/>
    <property type="match status" value="1"/>
</dbReference>
<dbReference type="InterPro" id="IPR004358">
    <property type="entry name" value="Sig_transdc_His_kin-like_C"/>
</dbReference>
<gene>
    <name evidence="11" type="ORF">ABWT76_002840</name>
</gene>
<dbReference type="InterPro" id="IPR011006">
    <property type="entry name" value="CheY-like_superfamily"/>
</dbReference>
<proteinExistence type="predicted"/>
<dbReference type="InterPro" id="IPR003594">
    <property type="entry name" value="HATPase_dom"/>
</dbReference>
<dbReference type="PROSITE" id="PS50109">
    <property type="entry name" value="HIS_KIN"/>
    <property type="match status" value="1"/>
</dbReference>
<dbReference type="RefSeq" id="WP_054464982.1">
    <property type="nucleotide sequence ID" value="NZ_CP159837.1"/>
</dbReference>
<feature type="domain" description="Histidine kinase" evidence="9">
    <location>
        <begin position="171"/>
        <end position="426"/>
    </location>
</feature>
<dbReference type="EMBL" id="CP159837">
    <property type="protein sequence ID" value="XCM39879.1"/>
    <property type="molecule type" value="Genomic_DNA"/>
</dbReference>
<dbReference type="PROSITE" id="PS50110">
    <property type="entry name" value="RESPONSE_REGULATORY"/>
    <property type="match status" value="1"/>
</dbReference>
<dbReference type="PANTHER" id="PTHR43304:SF1">
    <property type="entry name" value="PAC DOMAIN-CONTAINING PROTEIN"/>
    <property type="match status" value="1"/>
</dbReference>
<dbReference type="InterPro" id="IPR036097">
    <property type="entry name" value="HisK_dim/P_sf"/>
</dbReference>
<evidence type="ECO:0000256" key="4">
    <source>
        <dbReference type="ARBA" id="ARBA00022679"/>
    </source>
</evidence>
<dbReference type="InterPro" id="IPR052162">
    <property type="entry name" value="Sensor_kinase/Photoreceptor"/>
</dbReference>
<dbReference type="AlphaFoldDB" id="A0AAU8JM83"/>
<evidence type="ECO:0000256" key="6">
    <source>
        <dbReference type="ARBA" id="ARBA00023012"/>
    </source>
</evidence>
<dbReference type="SMART" id="SM00448">
    <property type="entry name" value="REC"/>
    <property type="match status" value="1"/>
</dbReference>
<sequence length="436" mass="49863">MNTEQFFQKNGDILVVDDRLENAALLFSILTENGYEVRQVINGKQALNAAYYDPPDIILLDIMMPEMDGYEVCRQLKESEKTAQIPIIFLSALDGEIDKVKAFELGGVDYITKPFHVKEVLARVEHQLIIQRQRKIIAAQNLQLTEQNKNLADLNSKLAESNQELEQFAYIVSHDLQSPLQTTMGFARLLGKKYESMLDEKASHYIDRIVEGSNRMNHLIKDLLEYSRIQTQAKSFEPIDLNSAFQEVLCSLEWSIKKTEAEIICQQPLPTVMGDRTQLQQLWQNLLINAIKFQHPGIQPKIKVSAEIFPNGLESKNGFKPTANSHQPTVSSAAKWLMQMTERKPDRTQGSEWLIAIEDNGIGIPDREFEHIFQIFQRLHTDREYPGTGIGLTICKKIVERHGGKIWLKSEVDVGTTFYFTLPMLPESEISKRRVC</sequence>
<dbReference type="Gene3D" id="3.40.50.2300">
    <property type="match status" value="1"/>
</dbReference>
<dbReference type="InterPro" id="IPR003661">
    <property type="entry name" value="HisK_dim/P_dom"/>
</dbReference>
<keyword evidence="6" id="KW-0902">Two-component regulatory system</keyword>
<feature type="coiled-coil region" evidence="8">
    <location>
        <begin position="137"/>
        <end position="164"/>
    </location>
</feature>
<reference evidence="11" key="1">
    <citation type="submission" date="2024-07" db="EMBL/GenBank/DDBJ databases">
        <authorList>
            <person name="Kim Y.J."/>
            <person name="Jeong J.Y."/>
        </authorList>
    </citation>
    <scope>NUCLEOTIDE SEQUENCE</scope>
    <source>
        <strain evidence="11">GIHE-MW2</strain>
    </source>
</reference>
<dbReference type="Pfam" id="PF00072">
    <property type="entry name" value="Response_reg"/>
    <property type="match status" value="1"/>
</dbReference>
<keyword evidence="3 7" id="KW-0597">Phosphoprotein</keyword>
<feature type="modified residue" description="4-aspartylphosphate" evidence="7">
    <location>
        <position position="61"/>
    </location>
</feature>
<evidence type="ECO:0000256" key="1">
    <source>
        <dbReference type="ARBA" id="ARBA00000085"/>
    </source>
</evidence>
<evidence type="ECO:0000256" key="3">
    <source>
        <dbReference type="ARBA" id="ARBA00022553"/>
    </source>
</evidence>
<dbReference type="SUPFAM" id="SSF52172">
    <property type="entry name" value="CheY-like"/>
    <property type="match status" value="1"/>
</dbReference>
<evidence type="ECO:0000313" key="11">
    <source>
        <dbReference type="EMBL" id="XCM39879.1"/>
    </source>
</evidence>
<dbReference type="CDD" id="cd00082">
    <property type="entry name" value="HisKA"/>
    <property type="match status" value="1"/>
</dbReference>
<dbReference type="InterPro" id="IPR005467">
    <property type="entry name" value="His_kinase_dom"/>
</dbReference>
<evidence type="ECO:0000256" key="7">
    <source>
        <dbReference type="PROSITE-ProRule" id="PRU00169"/>
    </source>
</evidence>
<dbReference type="SUPFAM" id="SSF47384">
    <property type="entry name" value="Homodimeric domain of signal transducing histidine kinase"/>
    <property type="match status" value="1"/>
</dbReference>
<comment type="catalytic activity">
    <reaction evidence="1">
        <text>ATP + protein L-histidine = ADP + protein N-phospho-L-histidine.</text>
        <dbReference type="EC" id="2.7.13.3"/>
    </reaction>
</comment>
<dbReference type="SUPFAM" id="SSF55874">
    <property type="entry name" value="ATPase domain of HSP90 chaperone/DNA topoisomerase II/histidine kinase"/>
    <property type="match status" value="1"/>
</dbReference>
<dbReference type="SMART" id="SM00388">
    <property type="entry name" value="HisKA"/>
    <property type="match status" value="1"/>
</dbReference>
<name>A0AAU8JM83_9CYAN</name>
<protein>
    <recommendedName>
        <fullName evidence="2">histidine kinase</fullName>
        <ecNumber evidence="2">2.7.13.3</ecNumber>
    </recommendedName>
</protein>
<feature type="domain" description="Response regulatory" evidence="10">
    <location>
        <begin position="12"/>
        <end position="128"/>
    </location>
</feature>
<keyword evidence="4" id="KW-0808">Transferase</keyword>
<dbReference type="EC" id="2.7.13.3" evidence="2"/>
<evidence type="ECO:0000256" key="8">
    <source>
        <dbReference type="SAM" id="Coils"/>
    </source>
</evidence>
<evidence type="ECO:0000259" key="10">
    <source>
        <dbReference type="PROSITE" id="PS50110"/>
    </source>
</evidence>
<dbReference type="PRINTS" id="PR00344">
    <property type="entry name" value="BCTRLSENSOR"/>
</dbReference>